<proteinExistence type="predicted"/>
<keyword evidence="4" id="KW-0479">Metal-binding</keyword>
<dbReference type="SFLD" id="SFLDG01083">
    <property type="entry name" value="Uncharacterised_Radical_SAM_Su"/>
    <property type="match status" value="1"/>
</dbReference>
<evidence type="ECO:0000256" key="2">
    <source>
        <dbReference type="ARBA" id="ARBA00022485"/>
    </source>
</evidence>
<dbReference type="SUPFAM" id="SSF102114">
    <property type="entry name" value="Radical SAM enzymes"/>
    <property type="match status" value="1"/>
</dbReference>
<feature type="region of interest" description="Disordered" evidence="7">
    <location>
        <begin position="202"/>
        <end position="231"/>
    </location>
</feature>
<accession>A0AAW9QWV5</accession>
<keyword evidence="10" id="KW-1185">Reference proteome</keyword>
<evidence type="ECO:0000259" key="8">
    <source>
        <dbReference type="PROSITE" id="PS51918"/>
    </source>
</evidence>
<gene>
    <name evidence="9" type="ORF">V0288_16485</name>
</gene>
<comment type="cofactor">
    <cofactor evidence="1">
        <name>[4Fe-4S] cluster</name>
        <dbReference type="ChEBI" id="CHEBI:49883"/>
    </cofactor>
</comment>
<comment type="caution">
    <text evidence="9">The sequence shown here is derived from an EMBL/GenBank/DDBJ whole genome shotgun (WGS) entry which is preliminary data.</text>
</comment>
<dbReference type="InterPro" id="IPR007197">
    <property type="entry name" value="rSAM"/>
</dbReference>
<dbReference type="GO" id="GO:0051539">
    <property type="term" value="F:4 iron, 4 sulfur cluster binding"/>
    <property type="evidence" value="ECO:0007669"/>
    <property type="project" value="UniProtKB-KW"/>
</dbReference>
<feature type="compositionally biased region" description="Basic and acidic residues" evidence="7">
    <location>
        <begin position="217"/>
        <end position="229"/>
    </location>
</feature>
<dbReference type="AlphaFoldDB" id="A0AAW9QWV5"/>
<reference evidence="9 10" key="1">
    <citation type="submission" date="2024-01" db="EMBL/GenBank/DDBJ databases">
        <title>Genomic insights into the taxonomy and metabolism of the cyanobacterium Pannus brasiliensis CCIBt3594.</title>
        <authorList>
            <person name="Machado M."/>
            <person name="Botero N.B."/>
            <person name="Andreote A.P.D."/>
            <person name="Feitosa A.M.T."/>
            <person name="Popin R."/>
            <person name="Sivonen K."/>
            <person name="Fiore M.F."/>
        </authorList>
    </citation>
    <scope>NUCLEOTIDE SEQUENCE [LARGE SCALE GENOMIC DNA]</scope>
    <source>
        <strain evidence="9 10">CCIBt3594</strain>
    </source>
</reference>
<dbReference type="InterPro" id="IPR058240">
    <property type="entry name" value="rSAM_sf"/>
</dbReference>
<sequence>MGETVRFTSVYGPVTSWRYGRSLGIDPIGSTSTCSFNCVYCQLGSIERLQLNRQIFIPTSRVLEDLREFDGNEIDCITLSGSGEPTLALNLGEILQDVKNLMRKPLIVLTNGTLLHDPEVRRELSLADKVAVKLDAPDSERLRRVNRPAGAIDLENILQGIEAFRKDYRGELAIQTMLLTDWDENARKEYINLLKRLQPSEIQLNTPTRPKPVQRQLDGRGNHSPEETRPYAVQKLKCVSREVLQSLGAEIERLSSLRVRYAP</sequence>
<dbReference type="InterPro" id="IPR013785">
    <property type="entry name" value="Aldolase_TIM"/>
</dbReference>
<keyword evidence="2" id="KW-0004">4Fe-4S</keyword>
<evidence type="ECO:0000256" key="1">
    <source>
        <dbReference type="ARBA" id="ARBA00001966"/>
    </source>
</evidence>
<dbReference type="SFLD" id="SFLDS00029">
    <property type="entry name" value="Radical_SAM"/>
    <property type="match status" value="1"/>
</dbReference>
<evidence type="ECO:0000256" key="3">
    <source>
        <dbReference type="ARBA" id="ARBA00022691"/>
    </source>
</evidence>
<evidence type="ECO:0000256" key="7">
    <source>
        <dbReference type="SAM" id="MobiDB-lite"/>
    </source>
</evidence>
<dbReference type="Gene3D" id="3.20.20.70">
    <property type="entry name" value="Aldolase class I"/>
    <property type="match status" value="1"/>
</dbReference>
<organism evidence="9 10">
    <name type="scientific">Pannus brasiliensis CCIBt3594</name>
    <dbReference type="NCBI Taxonomy" id="1427578"/>
    <lineage>
        <taxon>Bacteria</taxon>
        <taxon>Bacillati</taxon>
        <taxon>Cyanobacteriota</taxon>
        <taxon>Cyanophyceae</taxon>
        <taxon>Oscillatoriophycideae</taxon>
        <taxon>Chroococcales</taxon>
        <taxon>Microcystaceae</taxon>
        <taxon>Pannus</taxon>
    </lineage>
</organism>
<dbReference type="EMBL" id="JBAFSM010000033">
    <property type="protein sequence ID" value="MEG3438727.1"/>
    <property type="molecule type" value="Genomic_DNA"/>
</dbReference>
<evidence type="ECO:0000313" key="10">
    <source>
        <dbReference type="Proteomes" id="UP001328733"/>
    </source>
</evidence>
<protein>
    <submittedName>
        <fullName evidence="9">Radical SAM protein</fullName>
    </submittedName>
</protein>
<dbReference type="CDD" id="cd01335">
    <property type="entry name" value="Radical_SAM"/>
    <property type="match status" value="1"/>
</dbReference>
<evidence type="ECO:0000256" key="5">
    <source>
        <dbReference type="ARBA" id="ARBA00023004"/>
    </source>
</evidence>
<feature type="domain" description="Radical SAM core" evidence="8">
    <location>
        <begin position="18"/>
        <end position="246"/>
    </location>
</feature>
<dbReference type="Proteomes" id="UP001328733">
    <property type="component" value="Unassembled WGS sequence"/>
</dbReference>
<evidence type="ECO:0000256" key="6">
    <source>
        <dbReference type="ARBA" id="ARBA00023014"/>
    </source>
</evidence>
<dbReference type="PANTHER" id="PTHR43787:SF11">
    <property type="entry name" value="UPF0026 PROTEIN SLR1464"/>
    <property type="match status" value="1"/>
</dbReference>
<dbReference type="SFLD" id="SFLDG01067">
    <property type="entry name" value="SPASM/twitch_domain_containing"/>
    <property type="match status" value="1"/>
</dbReference>
<dbReference type="RefSeq" id="WP_332866211.1">
    <property type="nucleotide sequence ID" value="NZ_JBAFSM010000033.1"/>
</dbReference>
<dbReference type="PANTHER" id="PTHR43787">
    <property type="entry name" value="FEMO COFACTOR BIOSYNTHESIS PROTEIN NIFB-RELATED"/>
    <property type="match status" value="1"/>
</dbReference>
<dbReference type="PROSITE" id="PS51918">
    <property type="entry name" value="RADICAL_SAM"/>
    <property type="match status" value="1"/>
</dbReference>
<dbReference type="GO" id="GO:0046872">
    <property type="term" value="F:metal ion binding"/>
    <property type="evidence" value="ECO:0007669"/>
    <property type="project" value="UniProtKB-KW"/>
</dbReference>
<keyword evidence="3" id="KW-0949">S-adenosyl-L-methionine</keyword>
<keyword evidence="5" id="KW-0408">Iron</keyword>
<evidence type="ECO:0000313" key="9">
    <source>
        <dbReference type="EMBL" id="MEG3438727.1"/>
    </source>
</evidence>
<dbReference type="GO" id="GO:0003824">
    <property type="term" value="F:catalytic activity"/>
    <property type="evidence" value="ECO:0007669"/>
    <property type="project" value="InterPro"/>
</dbReference>
<keyword evidence="6" id="KW-0411">Iron-sulfur</keyword>
<name>A0AAW9QWV5_9CHRO</name>
<evidence type="ECO:0000256" key="4">
    <source>
        <dbReference type="ARBA" id="ARBA00022723"/>
    </source>
</evidence>
<dbReference type="InterPro" id="IPR040084">
    <property type="entry name" value="GTPase_Obg"/>
</dbReference>
<dbReference type="Pfam" id="PF04055">
    <property type="entry name" value="Radical_SAM"/>
    <property type="match status" value="1"/>
</dbReference>